<evidence type="ECO:0000256" key="5">
    <source>
        <dbReference type="ARBA" id="ARBA00022806"/>
    </source>
</evidence>
<dbReference type="OrthoDB" id="9810135at2"/>
<evidence type="ECO:0000256" key="1">
    <source>
        <dbReference type="ARBA" id="ARBA00022722"/>
    </source>
</evidence>
<proteinExistence type="predicted"/>
<keyword evidence="1" id="KW-0540">Nuclease</keyword>
<dbReference type="InterPro" id="IPR027417">
    <property type="entry name" value="P-loop_NTPase"/>
</dbReference>
<dbReference type="InterPro" id="IPR011604">
    <property type="entry name" value="PDDEXK-like_dom_sf"/>
</dbReference>
<dbReference type="PROSITE" id="PS51217">
    <property type="entry name" value="UVRD_HELICASE_CTER"/>
    <property type="match status" value="1"/>
</dbReference>
<evidence type="ECO:0000256" key="15">
    <source>
        <dbReference type="SAM" id="MobiDB-lite"/>
    </source>
</evidence>
<dbReference type="Gene3D" id="3.40.50.300">
    <property type="entry name" value="P-loop containing nucleotide triphosphate hydrolases"/>
    <property type="match status" value="4"/>
</dbReference>
<keyword evidence="4 14" id="KW-0378">Hydrolase</keyword>
<sequence>MTAAVQSDEQGFALLKELLQKSALPEQAEAATSSERLTVVSAGAGTGKTWTLAWRFLWCMAQGAPAPSILTLTFTEKAAEEMRSRIAALTEGVARQAKEAGCVRLSEVLNEGRRCLDSAYISTIHGFCLRVIKETGLSLPVSPSCRLVSAPEEEFFWRQVADALEKNDAGWFANRLSCSPGRANWPSVLSSPWTADVLNGREQANDIAQFSRAAENLETARGGAPEDLWRSEGREKEVIESLRAAYEPEARAQVFRLRRILRDAAVRNLLENGKGKFASKMRALAAPFPHQENETKRGCDFLLELADALNETDDKSSKYLKATFGWSRKDLKERLKHFLPLVRIVRDGWTDDESQLRGSLAKLAALCWAVWEEHKKANNLISYSDMIVKAKRVIAAAPEWSKRFRHVLVDEYQDTDVLQDQLVTSLSQQSGAALFLVGDVKQSIYRFRHADPSLLDRRSEQARWDGKFIALNVNFRSSPAVIDAINGRFSVVYEHGLGRNLTTPYMNLRAPERADGTREAAEAGPVGELLAVAPAECTDEVPAEPQPIARQRLAKRLAERLAELKENGLTVRDRESGERRPIDWKDMTVLVPTRTQYAPLQTGFEQAGVPLRLAGNVDYYARYDIRDLSALLRFLTSGSPFDLASFLCSPLSGVPLADAQRITQLTASSPDPLSLLAQEAPALAHELADLKGEAAFFGASRVVSWLLRRDLSSVAPHKRWGVASDLRQALGQFEAFESAFGPSLLAESRFFDQACRQKLRPEAESGFFSDCAVTATTVHSAKGLEFPLVAVFGLEAAPSSRSFGLDESIHLGAVTGKWPGNLTASLSPVPPDGPRLKTIHDLAEEEPEEDEWKRLYYVALTRARDWLILAGLKTAKGDAKKKSWMALEKFCMPEAFEAASEASATEENLEAAPRERPSSAARVADGPVVRRAVHAPHLTSISASSFVLWNRCPACWRAVFRQGFQDRRENFSGEETPGGPRTGELLHWALALWDYTPQQLELILRPDGPLVPPLHLRSLWREPRTKSWIRQLIEGFTTLPSFKMACQAKLSGTLEREKPLRLDRPDNLALTGIADITWTDGACRFIRDYKTGNFHAAAQEDAVQQLRFYGTILRRTAPQRTAELDLAVVVLDPKGPREIPVTPLTDEQENDLFSAAAEQAFQAVSGPWASRCRGGVCRKKF</sequence>
<keyword evidence="19" id="KW-1185">Reference proteome</keyword>
<evidence type="ECO:0000259" key="16">
    <source>
        <dbReference type="PROSITE" id="PS51198"/>
    </source>
</evidence>
<evidence type="ECO:0000256" key="3">
    <source>
        <dbReference type="ARBA" id="ARBA00022763"/>
    </source>
</evidence>
<keyword evidence="2 14" id="KW-0547">Nucleotide-binding</keyword>
<dbReference type="EC" id="5.6.2.4" evidence="12"/>
<dbReference type="InterPro" id="IPR014017">
    <property type="entry name" value="DNA_helicase_UvrD-like_C"/>
</dbReference>
<evidence type="ECO:0000256" key="12">
    <source>
        <dbReference type="ARBA" id="ARBA00034808"/>
    </source>
</evidence>
<dbReference type="GO" id="GO:0003677">
    <property type="term" value="F:DNA binding"/>
    <property type="evidence" value="ECO:0007669"/>
    <property type="project" value="UniProtKB-KW"/>
</dbReference>
<dbReference type="InterPro" id="IPR038726">
    <property type="entry name" value="PDDEXK_AddAB-type"/>
</dbReference>
<keyword evidence="3" id="KW-0227">DNA damage</keyword>
<dbReference type="AlphaFoldDB" id="H0UJR5"/>
<dbReference type="PANTHER" id="PTHR11070">
    <property type="entry name" value="UVRD / RECB / PCRA DNA HELICASE FAMILY MEMBER"/>
    <property type="match status" value="1"/>
</dbReference>
<name>H0UJR5_9BACT</name>
<dbReference type="Proteomes" id="UP000003806">
    <property type="component" value="Chromosome"/>
</dbReference>
<evidence type="ECO:0000256" key="11">
    <source>
        <dbReference type="ARBA" id="ARBA00034617"/>
    </source>
</evidence>
<dbReference type="InterPro" id="IPR000212">
    <property type="entry name" value="DNA_helicase_UvrD/REP"/>
</dbReference>
<dbReference type="Pfam" id="PF12705">
    <property type="entry name" value="PDDEXK_1"/>
    <property type="match status" value="1"/>
</dbReference>
<evidence type="ECO:0000256" key="14">
    <source>
        <dbReference type="PROSITE-ProRule" id="PRU00560"/>
    </source>
</evidence>
<keyword evidence="5 14" id="KW-0347">Helicase</keyword>
<comment type="catalytic activity">
    <reaction evidence="11">
        <text>Couples ATP hydrolysis with the unwinding of duplex DNA by translocating in the 3'-5' direction.</text>
        <dbReference type="EC" id="5.6.2.4"/>
    </reaction>
</comment>
<dbReference type="InterPro" id="IPR014016">
    <property type="entry name" value="UvrD-like_ATP-bd"/>
</dbReference>
<evidence type="ECO:0000256" key="7">
    <source>
        <dbReference type="ARBA" id="ARBA00022840"/>
    </source>
</evidence>
<evidence type="ECO:0000313" key="18">
    <source>
        <dbReference type="EMBL" id="EHM12924.1"/>
    </source>
</evidence>
<keyword evidence="7 14" id="KW-0067">ATP-binding</keyword>
<evidence type="ECO:0000256" key="6">
    <source>
        <dbReference type="ARBA" id="ARBA00022839"/>
    </source>
</evidence>
<feature type="domain" description="UvrD-like helicase C-terminal" evidence="17">
    <location>
        <begin position="509"/>
        <end position="783"/>
    </location>
</feature>
<reference evidence="18 19" key="1">
    <citation type="submission" date="2011-11" db="EMBL/GenBank/DDBJ databases">
        <title>The Noncontiguous Finished genome of Jonquetella anthropi DSM 22815.</title>
        <authorList>
            <consortium name="US DOE Joint Genome Institute (JGI-PGF)"/>
            <person name="Lucas S."/>
            <person name="Copeland A."/>
            <person name="Lapidus A."/>
            <person name="Glavina del Rio T."/>
            <person name="Dalin E."/>
            <person name="Tice H."/>
            <person name="Bruce D."/>
            <person name="Goodwin L."/>
            <person name="Pitluck S."/>
            <person name="Peters L."/>
            <person name="Mikhailova N."/>
            <person name="Held B."/>
            <person name="Kyrpides N."/>
            <person name="Mavromatis K."/>
            <person name="Ivanova N."/>
            <person name="Markowitz V."/>
            <person name="Cheng J.-F."/>
            <person name="Hugenholtz P."/>
            <person name="Woyke T."/>
            <person name="Wu D."/>
            <person name="Gronow S."/>
            <person name="Wellnitz S."/>
            <person name="Brambilla E."/>
            <person name="Klenk H.-P."/>
            <person name="Eisen J.A."/>
        </authorList>
    </citation>
    <scope>NUCLEOTIDE SEQUENCE [LARGE SCALE GENOMIC DNA]</scope>
    <source>
        <strain evidence="18 19">DSM 22815</strain>
    </source>
</reference>
<dbReference type="GO" id="GO:0000725">
    <property type="term" value="P:recombinational repair"/>
    <property type="evidence" value="ECO:0007669"/>
    <property type="project" value="TreeGrafter"/>
</dbReference>
<evidence type="ECO:0000256" key="4">
    <source>
        <dbReference type="ARBA" id="ARBA00022801"/>
    </source>
</evidence>
<organism evidence="18 19">
    <name type="scientific">Jonquetella anthropi DSM 22815</name>
    <dbReference type="NCBI Taxonomy" id="885272"/>
    <lineage>
        <taxon>Bacteria</taxon>
        <taxon>Thermotogati</taxon>
        <taxon>Synergistota</taxon>
        <taxon>Synergistia</taxon>
        <taxon>Synergistales</taxon>
        <taxon>Dethiosulfovibrionaceae</taxon>
        <taxon>Jonquetella</taxon>
    </lineage>
</organism>
<dbReference type="GO" id="GO:0043138">
    <property type="term" value="F:3'-5' DNA helicase activity"/>
    <property type="evidence" value="ECO:0007669"/>
    <property type="project" value="UniProtKB-EC"/>
</dbReference>
<evidence type="ECO:0000313" key="19">
    <source>
        <dbReference type="Proteomes" id="UP000003806"/>
    </source>
</evidence>
<gene>
    <name evidence="18" type="ORF">JonanDRAFT_0520</name>
</gene>
<feature type="region of interest" description="Disordered" evidence="15">
    <location>
        <begin position="902"/>
        <end position="923"/>
    </location>
</feature>
<dbReference type="GO" id="GO:0004527">
    <property type="term" value="F:exonuclease activity"/>
    <property type="evidence" value="ECO:0007669"/>
    <property type="project" value="UniProtKB-KW"/>
</dbReference>
<dbReference type="EMBL" id="CM001376">
    <property type="protein sequence ID" value="EHM12924.1"/>
    <property type="molecule type" value="Genomic_DNA"/>
</dbReference>
<feature type="domain" description="UvrD-like helicase ATP-binding" evidence="16">
    <location>
        <begin position="21"/>
        <end position="478"/>
    </location>
</feature>
<dbReference type="Pfam" id="PF13361">
    <property type="entry name" value="UvrD_C"/>
    <property type="match status" value="1"/>
</dbReference>
<dbReference type="GO" id="GO:0005524">
    <property type="term" value="F:ATP binding"/>
    <property type="evidence" value="ECO:0007669"/>
    <property type="project" value="UniProtKB-UniRule"/>
</dbReference>
<keyword evidence="6 18" id="KW-0269">Exonuclease</keyword>
<dbReference type="STRING" id="885272.JonanDRAFT_0520"/>
<comment type="catalytic activity">
    <reaction evidence="13">
        <text>ATP + H2O = ADP + phosphate + H(+)</text>
        <dbReference type="Rhea" id="RHEA:13065"/>
        <dbReference type="ChEBI" id="CHEBI:15377"/>
        <dbReference type="ChEBI" id="CHEBI:15378"/>
        <dbReference type="ChEBI" id="CHEBI:30616"/>
        <dbReference type="ChEBI" id="CHEBI:43474"/>
        <dbReference type="ChEBI" id="CHEBI:456216"/>
        <dbReference type="EC" id="5.6.2.4"/>
    </reaction>
</comment>
<dbReference type="eggNOG" id="COG1074">
    <property type="taxonomic scope" value="Bacteria"/>
</dbReference>
<dbReference type="HOGENOM" id="CLU_001114_1_3_0"/>
<feature type="binding site" evidence="14">
    <location>
        <begin position="42"/>
        <end position="49"/>
    </location>
    <ligand>
        <name>ATP</name>
        <dbReference type="ChEBI" id="CHEBI:30616"/>
    </ligand>
</feature>
<protein>
    <recommendedName>
        <fullName evidence="12">DNA 3'-5' helicase</fullName>
        <ecNumber evidence="12">5.6.2.4</ecNumber>
    </recommendedName>
</protein>
<evidence type="ECO:0000256" key="2">
    <source>
        <dbReference type="ARBA" id="ARBA00022741"/>
    </source>
</evidence>
<keyword evidence="9" id="KW-0234">DNA repair</keyword>
<keyword evidence="8" id="KW-0238">DNA-binding</keyword>
<dbReference type="RefSeq" id="WP_008522683.1">
    <property type="nucleotide sequence ID" value="NZ_CM001376.1"/>
</dbReference>
<evidence type="ECO:0000256" key="8">
    <source>
        <dbReference type="ARBA" id="ARBA00023125"/>
    </source>
</evidence>
<dbReference type="PROSITE" id="PS51198">
    <property type="entry name" value="UVRD_HELICASE_ATP_BIND"/>
    <property type="match status" value="1"/>
</dbReference>
<keyword evidence="10" id="KW-0413">Isomerase</keyword>
<evidence type="ECO:0000256" key="10">
    <source>
        <dbReference type="ARBA" id="ARBA00023235"/>
    </source>
</evidence>
<dbReference type="PANTHER" id="PTHR11070:SF2">
    <property type="entry name" value="ATP-DEPENDENT DNA HELICASE SRS2"/>
    <property type="match status" value="1"/>
</dbReference>
<dbReference type="SUPFAM" id="SSF52540">
    <property type="entry name" value="P-loop containing nucleoside triphosphate hydrolases"/>
    <property type="match status" value="1"/>
</dbReference>
<evidence type="ECO:0000256" key="9">
    <source>
        <dbReference type="ARBA" id="ARBA00023204"/>
    </source>
</evidence>
<accession>H0UJR5</accession>
<evidence type="ECO:0000259" key="17">
    <source>
        <dbReference type="PROSITE" id="PS51217"/>
    </source>
</evidence>
<dbReference type="Gene3D" id="3.90.320.10">
    <property type="match status" value="1"/>
</dbReference>
<dbReference type="Pfam" id="PF00580">
    <property type="entry name" value="UvrD-helicase"/>
    <property type="match status" value="1"/>
</dbReference>
<evidence type="ECO:0000256" key="13">
    <source>
        <dbReference type="ARBA" id="ARBA00048988"/>
    </source>
</evidence>